<evidence type="ECO:0000256" key="1">
    <source>
        <dbReference type="ARBA" id="ARBA00022559"/>
    </source>
</evidence>
<dbReference type="Proteomes" id="UP000318741">
    <property type="component" value="Chromosome"/>
</dbReference>
<comment type="subunit">
    <text evidence="6">Homodimer.</text>
</comment>
<dbReference type="PANTHER" id="PTHR43110">
    <property type="entry name" value="THIOL PEROXIDASE"/>
    <property type="match status" value="1"/>
</dbReference>
<feature type="disulfide bond" description="Redox-active" evidence="6">
    <location>
        <begin position="61"/>
        <end position="95"/>
    </location>
</feature>
<dbReference type="InterPro" id="IPR036249">
    <property type="entry name" value="Thioredoxin-like_sf"/>
</dbReference>
<feature type="domain" description="Thioredoxin" evidence="7">
    <location>
        <begin position="19"/>
        <end position="168"/>
    </location>
</feature>
<evidence type="ECO:0000256" key="5">
    <source>
        <dbReference type="ARBA" id="ARBA00023284"/>
    </source>
</evidence>
<dbReference type="OrthoDB" id="9781543at2"/>
<reference evidence="8 9" key="1">
    <citation type="submission" date="2019-02" db="EMBL/GenBank/DDBJ databases">
        <title>Deep-cultivation of Planctomycetes and their phenomic and genomic characterization uncovers novel biology.</title>
        <authorList>
            <person name="Wiegand S."/>
            <person name="Jogler M."/>
            <person name="Boedeker C."/>
            <person name="Pinto D."/>
            <person name="Vollmers J."/>
            <person name="Rivas-Marin E."/>
            <person name="Kohn T."/>
            <person name="Peeters S.H."/>
            <person name="Heuer A."/>
            <person name="Rast P."/>
            <person name="Oberbeckmann S."/>
            <person name="Bunk B."/>
            <person name="Jeske O."/>
            <person name="Meyerdierks A."/>
            <person name="Storesund J.E."/>
            <person name="Kallscheuer N."/>
            <person name="Luecker S."/>
            <person name="Lage O.M."/>
            <person name="Pohl T."/>
            <person name="Merkel B.J."/>
            <person name="Hornburger P."/>
            <person name="Mueller R.-W."/>
            <person name="Bruemmer F."/>
            <person name="Labrenz M."/>
            <person name="Spormann A.M."/>
            <person name="Op den Camp H."/>
            <person name="Overmann J."/>
            <person name="Amann R."/>
            <person name="Jetten M.S.M."/>
            <person name="Mascher T."/>
            <person name="Medema M.H."/>
            <person name="Devos D.P."/>
            <person name="Kaster A.-K."/>
            <person name="Ovreas L."/>
            <person name="Rohde M."/>
            <person name="Galperin M.Y."/>
            <person name="Jogler C."/>
        </authorList>
    </citation>
    <scope>NUCLEOTIDE SEQUENCE [LARGE SCALE GENOMIC DNA]</scope>
    <source>
        <strain evidence="8 9">CA12</strain>
    </source>
</reference>
<feature type="active site" description="Cysteine sulfenic acid (-SOH) intermediate" evidence="6">
    <location>
        <position position="61"/>
    </location>
</feature>
<dbReference type="EC" id="1.11.1.24" evidence="6"/>
<dbReference type="PANTHER" id="PTHR43110:SF1">
    <property type="entry name" value="THIOL PEROXIDASE"/>
    <property type="match status" value="1"/>
</dbReference>
<dbReference type="GO" id="GO:0008379">
    <property type="term" value="F:thioredoxin peroxidase activity"/>
    <property type="evidence" value="ECO:0007669"/>
    <property type="project" value="UniProtKB-UniRule"/>
</dbReference>
<comment type="miscellaneous">
    <text evidence="6">The active site is a conserved redox-active cysteine residue, the peroxidatic cysteine (C(P)), which makes the nucleophilic attack on the peroxide substrate. The peroxide oxidizes the C(P)-SH to cysteine sulfenic acid (C(P)-SOH), which then reacts with another cysteine residue, the resolving cysteine (C(R)), to form a disulfide bridge. The disulfide is subsequently reduced by an appropriate electron donor to complete the catalytic cycle. In this atypical 2-Cys peroxiredoxin, C(R) is present in the same subunit to form an intramolecular disulfide. The disulfide is subsequently reduced by thioredoxin.</text>
</comment>
<dbReference type="PROSITE" id="PS01265">
    <property type="entry name" value="TPX"/>
    <property type="match status" value="1"/>
</dbReference>
<dbReference type="Pfam" id="PF08534">
    <property type="entry name" value="Redoxin"/>
    <property type="match status" value="1"/>
</dbReference>
<dbReference type="InterPro" id="IPR050455">
    <property type="entry name" value="Tpx_Peroxidase_subfamily"/>
</dbReference>
<keyword evidence="9" id="KW-1185">Reference proteome</keyword>
<dbReference type="InterPro" id="IPR018219">
    <property type="entry name" value="Tpx_CS"/>
</dbReference>
<evidence type="ECO:0000256" key="6">
    <source>
        <dbReference type="HAMAP-Rule" id="MF_00269"/>
    </source>
</evidence>
<evidence type="ECO:0000256" key="4">
    <source>
        <dbReference type="ARBA" id="ARBA00023157"/>
    </source>
</evidence>
<organism evidence="8 9">
    <name type="scientific">Alienimonas californiensis</name>
    <dbReference type="NCBI Taxonomy" id="2527989"/>
    <lineage>
        <taxon>Bacteria</taxon>
        <taxon>Pseudomonadati</taxon>
        <taxon>Planctomycetota</taxon>
        <taxon>Planctomycetia</taxon>
        <taxon>Planctomycetales</taxon>
        <taxon>Planctomycetaceae</taxon>
        <taxon>Alienimonas</taxon>
    </lineage>
</organism>
<evidence type="ECO:0000313" key="8">
    <source>
        <dbReference type="EMBL" id="QDT17972.1"/>
    </source>
</evidence>
<keyword evidence="5 6" id="KW-0676">Redox-active center</keyword>
<keyword evidence="4 6" id="KW-1015">Disulfide bond</keyword>
<evidence type="ECO:0000256" key="3">
    <source>
        <dbReference type="ARBA" id="ARBA00023002"/>
    </source>
</evidence>
<dbReference type="HAMAP" id="MF_00269">
    <property type="entry name" value="Tpx"/>
    <property type="match status" value="1"/>
</dbReference>
<evidence type="ECO:0000313" key="9">
    <source>
        <dbReference type="Proteomes" id="UP000318741"/>
    </source>
</evidence>
<comment type="similarity">
    <text evidence="6">Belongs to the peroxiredoxin family. Tpx subfamily.</text>
</comment>
<dbReference type="CDD" id="cd03014">
    <property type="entry name" value="PRX_Atyp2cys"/>
    <property type="match status" value="1"/>
</dbReference>
<dbReference type="InterPro" id="IPR013766">
    <property type="entry name" value="Thioredoxin_domain"/>
</dbReference>
<dbReference type="EMBL" id="CP036265">
    <property type="protein sequence ID" value="QDT17972.1"/>
    <property type="molecule type" value="Genomic_DNA"/>
</dbReference>
<comment type="catalytic activity">
    <reaction evidence="6">
        <text>a hydroperoxide + [thioredoxin]-dithiol = an alcohol + [thioredoxin]-disulfide + H2O</text>
        <dbReference type="Rhea" id="RHEA:62620"/>
        <dbReference type="Rhea" id="RHEA-COMP:10698"/>
        <dbReference type="Rhea" id="RHEA-COMP:10700"/>
        <dbReference type="ChEBI" id="CHEBI:15377"/>
        <dbReference type="ChEBI" id="CHEBI:29950"/>
        <dbReference type="ChEBI" id="CHEBI:30879"/>
        <dbReference type="ChEBI" id="CHEBI:35924"/>
        <dbReference type="ChEBI" id="CHEBI:50058"/>
        <dbReference type="EC" id="1.11.1.24"/>
    </reaction>
</comment>
<dbReference type="InterPro" id="IPR002065">
    <property type="entry name" value="TPX"/>
</dbReference>
<dbReference type="SUPFAM" id="SSF52833">
    <property type="entry name" value="Thioredoxin-like"/>
    <property type="match status" value="1"/>
</dbReference>
<dbReference type="InterPro" id="IPR013740">
    <property type="entry name" value="Redoxin"/>
</dbReference>
<dbReference type="PROSITE" id="PS51352">
    <property type="entry name" value="THIOREDOXIN_2"/>
    <property type="match status" value="1"/>
</dbReference>
<dbReference type="NCBIfam" id="NF001808">
    <property type="entry name" value="PRK00522.1"/>
    <property type="match status" value="1"/>
</dbReference>
<keyword evidence="2 6" id="KW-0049">Antioxidant</keyword>
<dbReference type="AlphaFoldDB" id="A0A517PF34"/>
<sequence>MSASVTFKGDPVALAGPELKAGDKAPDFALQAIDLSEVTLASDAGSARIVAVVPSLDTSVCSKETKRFNDAAKSDASLNVYAVSCDLPFAQKRWCAAEGVENVKALSDHRTAAFGEAYGVKITGGPLDRVLCRAVFVIGPDDTLKHVEYCSEIAEEPNYDAAFAAAKG</sequence>
<keyword evidence="1 6" id="KW-0575">Peroxidase</keyword>
<accession>A0A517PF34</accession>
<dbReference type="RefSeq" id="WP_145360957.1">
    <property type="nucleotide sequence ID" value="NZ_CP036265.1"/>
</dbReference>
<comment type="function">
    <text evidence="6">Thiol-specific peroxidase that catalyzes the reduction of hydrogen peroxide and organic hydroperoxides to water and alcohols, respectively. Plays a role in cell protection against oxidative stress by detoxifying peroxides.</text>
</comment>
<dbReference type="KEGG" id="acaf:CA12_41100"/>
<keyword evidence="3 6" id="KW-0560">Oxidoreductase</keyword>
<dbReference type="Gene3D" id="3.40.30.10">
    <property type="entry name" value="Glutaredoxin"/>
    <property type="match status" value="1"/>
</dbReference>
<protein>
    <recommendedName>
        <fullName evidence="6">Thiol peroxidase</fullName>
        <shortName evidence="6">Tpx</shortName>
        <ecNumber evidence="6">1.11.1.24</ecNumber>
    </recommendedName>
    <alternativeName>
        <fullName evidence="6">Peroxiredoxin tpx</fullName>
        <shortName evidence="6">Prx</shortName>
    </alternativeName>
    <alternativeName>
        <fullName evidence="6">Thioredoxin peroxidase</fullName>
    </alternativeName>
    <alternativeName>
        <fullName evidence="6">Thioredoxin-dependent peroxiredoxin</fullName>
    </alternativeName>
</protein>
<proteinExistence type="inferred from homology"/>
<name>A0A517PF34_9PLAN</name>
<gene>
    <name evidence="6 8" type="primary">tpx</name>
    <name evidence="8" type="ORF">CA12_41100</name>
</gene>
<evidence type="ECO:0000256" key="2">
    <source>
        <dbReference type="ARBA" id="ARBA00022862"/>
    </source>
</evidence>
<evidence type="ECO:0000259" key="7">
    <source>
        <dbReference type="PROSITE" id="PS51352"/>
    </source>
</evidence>